<comment type="caution">
    <text evidence="1">The sequence shown here is derived from an EMBL/GenBank/DDBJ whole genome shotgun (WGS) entry which is preliminary data.</text>
</comment>
<dbReference type="EMBL" id="JBAHYK010001294">
    <property type="protein sequence ID" value="KAL0568618.1"/>
    <property type="molecule type" value="Genomic_DNA"/>
</dbReference>
<gene>
    <name evidence="1" type="ORF">V5O48_013369</name>
</gene>
<dbReference type="SUPFAM" id="SSF52047">
    <property type="entry name" value="RNI-like"/>
    <property type="match status" value="1"/>
</dbReference>
<keyword evidence="2" id="KW-1185">Reference proteome</keyword>
<evidence type="ECO:0008006" key="3">
    <source>
        <dbReference type="Google" id="ProtNLM"/>
    </source>
</evidence>
<reference evidence="1 2" key="1">
    <citation type="submission" date="2024-02" db="EMBL/GenBank/DDBJ databases">
        <title>A draft genome for the cacao thread blight pathogen Marasmius crinis-equi.</title>
        <authorList>
            <person name="Cohen S.P."/>
            <person name="Baruah I.K."/>
            <person name="Amoako-Attah I."/>
            <person name="Bukari Y."/>
            <person name="Meinhardt L.W."/>
            <person name="Bailey B.A."/>
        </authorList>
    </citation>
    <scope>NUCLEOTIDE SEQUENCE [LARGE SCALE GENOMIC DNA]</scope>
    <source>
        <strain evidence="1 2">GH-76</strain>
    </source>
</reference>
<sequence>MAPVYIPPEIIYKIFEQCRSSTTLRSMALASRMFYDIFLTVRWRSVDDMRRILVALCRGSDFTYNPTKDDWQYFIATYASRIRHLTIEPTSNITIADCEKLVFVLQTFNDCNRPILPNLQSITFVKIHSQTSRTALAASLLLIGAILQSPSVTKFHFYETHDGLCKHGASAYLILRYLTAAVSRLPLLKDVSIRLPGLKSLSETESRTLSELFSVLPKTMTRLSLSAFTKGDVILDQIQHLDNLEYLSQIDGLGESLSQPGLLESMTALHTLGLVCSLSGAIEFTSWSSGWRLTALLLVVETPIATTSKQTLAPASLARIFDGVAKNFPNLSALDVRLVGSRDNSKTSPAANTHHNSRTTVLAFEHLSCLSSLVKMVSFQLLFLERAAKAEVSLDNDELRKLVSQWPRLEALGITRPGPRETGCYEKRNTKKYLDLRALHVLAQYCPRLRALKLDGTSGVKTDGFIFAGPDDKPGYAVPNLRFLDYRKCELGLGDEVLSIRDVFQRGVIEDVEYHTRETSEVEDENV</sequence>
<accession>A0ABR3F0A6</accession>
<evidence type="ECO:0000313" key="2">
    <source>
        <dbReference type="Proteomes" id="UP001465976"/>
    </source>
</evidence>
<dbReference type="Gene3D" id="3.80.10.10">
    <property type="entry name" value="Ribonuclease Inhibitor"/>
    <property type="match status" value="1"/>
</dbReference>
<name>A0ABR3F0A6_9AGAR</name>
<organism evidence="1 2">
    <name type="scientific">Marasmius crinis-equi</name>
    <dbReference type="NCBI Taxonomy" id="585013"/>
    <lineage>
        <taxon>Eukaryota</taxon>
        <taxon>Fungi</taxon>
        <taxon>Dikarya</taxon>
        <taxon>Basidiomycota</taxon>
        <taxon>Agaricomycotina</taxon>
        <taxon>Agaricomycetes</taxon>
        <taxon>Agaricomycetidae</taxon>
        <taxon>Agaricales</taxon>
        <taxon>Marasmiineae</taxon>
        <taxon>Marasmiaceae</taxon>
        <taxon>Marasmius</taxon>
    </lineage>
</organism>
<proteinExistence type="predicted"/>
<dbReference type="InterPro" id="IPR032675">
    <property type="entry name" value="LRR_dom_sf"/>
</dbReference>
<protein>
    <recommendedName>
        <fullName evidence="3">F-box domain-containing protein</fullName>
    </recommendedName>
</protein>
<dbReference type="Proteomes" id="UP001465976">
    <property type="component" value="Unassembled WGS sequence"/>
</dbReference>
<evidence type="ECO:0000313" key="1">
    <source>
        <dbReference type="EMBL" id="KAL0568618.1"/>
    </source>
</evidence>